<dbReference type="RefSeq" id="WP_201071842.1">
    <property type="nucleotide sequence ID" value="NZ_CP067420.1"/>
</dbReference>
<organism evidence="10 11">
    <name type="scientific">Skermanella cutis</name>
    <dbReference type="NCBI Taxonomy" id="2775420"/>
    <lineage>
        <taxon>Bacteria</taxon>
        <taxon>Pseudomonadati</taxon>
        <taxon>Pseudomonadota</taxon>
        <taxon>Alphaproteobacteria</taxon>
        <taxon>Rhodospirillales</taxon>
        <taxon>Azospirillaceae</taxon>
        <taxon>Skermanella</taxon>
    </lineage>
</organism>
<keyword evidence="4 9" id="KW-1003">Cell membrane</keyword>
<name>A0ABX7B0Z3_9PROT</name>
<dbReference type="NCBIfam" id="NF002461">
    <property type="entry name" value="PRK01663.1"/>
    <property type="match status" value="1"/>
</dbReference>
<dbReference type="EMBL" id="CP067420">
    <property type="protein sequence ID" value="QQP87843.1"/>
    <property type="molecule type" value="Genomic_DNA"/>
</dbReference>
<feature type="transmembrane region" description="Helical" evidence="9">
    <location>
        <begin position="311"/>
        <end position="330"/>
    </location>
</feature>
<dbReference type="InterPro" id="IPR018107">
    <property type="entry name" value="Na-dicarboxylate_symporter_CS"/>
</dbReference>
<keyword evidence="5 9" id="KW-0812">Transmembrane</keyword>
<keyword evidence="7 9" id="KW-1133">Transmembrane helix</keyword>
<evidence type="ECO:0000256" key="1">
    <source>
        <dbReference type="ARBA" id="ARBA00004651"/>
    </source>
</evidence>
<evidence type="ECO:0000256" key="4">
    <source>
        <dbReference type="ARBA" id="ARBA00022475"/>
    </source>
</evidence>
<dbReference type="InterPro" id="IPR023954">
    <property type="entry name" value="C4_dicarb_transport"/>
</dbReference>
<dbReference type="HAMAP" id="MF_01300">
    <property type="entry name" value="C4_dicarb_transport"/>
    <property type="match status" value="1"/>
</dbReference>
<protein>
    <recommendedName>
        <fullName evidence="9">C4-dicarboxylate transport protein</fullName>
    </recommendedName>
</protein>
<dbReference type="Proteomes" id="UP000595197">
    <property type="component" value="Chromosome"/>
</dbReference>
<dbReference type="PANTHER" id="PTHR42865">
    <property type="entry name" value="PROTON/GLUTAMATE-ASPARTATE SYMPORTER"/>
    <property type="match status" value="1"/>
</dbReference>
<dbReference type="Pfam" id="PF00375">
    <property type="entry name" value="SDF"/>
    <property type="match status" value="1"/>
</dbReference>
<feature type="transmembrane region" description="Helical" evidence="9">
    <location>
        <begin position="22"/>
        <end position="41"/>
    </location>
</feature>
<gene>
    <name evidence="9" type="primary">dctA</name>
    <name evidence="10" type="ORF">IGS68_17370</name>
</gene>
<dbReference type="PROSITE" id="PS00714">
    <property type="entry name" value="NA_DICARBOXYL_SYMP_2"/>
    <property type="match status" value="1"/>
</dbReference>
<comment type="subcellular location">
    <subcellularLocation>
        <location evidence="1 9">Cell membrane</location>
        <topology evidence="1 9">Multi-pass membrane protein</topology>
    </subcellularLocation>
</comment>
<evidence type="ECO:0000256" key="8">
    <source>
        <dbReference type="ARBA" id="ARBA00023136"/>
    </source>
</evidence>
<accession>A0ABX7B0Z3</accession>
<dbReference type="InterPro" id="IPR001991">
    <property type="entry name" value="Na-dicarboxylate_symporter"/>
</dbReference>
<feature type="transmembrane region" description="Helical" evidence="9">
    <location>
        <begin position="363"/>
        <end position="386"/>
    </location>
</feature>
<sequence>MQATGSAAVTAPVPHKKIYHHLYFQVLCAIVIGVLVGYFHPEFGASLKWLGDLFIKLIKMLIAPIIFCTVVHGIASMEDMKKVGRVGVKALIYFEVMTTLALIIGLVVVNLWQPGAGMNVDVNSLDTKAIAAYTSKAAEQGTIEYIMHIVPSTVVGAFAEGEILQVLFFALLFGFALFALGEKGKPLLGIIDQSAHVFFKIVGIVMKVAPIGAFGAMAFTIGKYGVGSLLSLGQLMLAFYATCLLFIFLVLGTVARLAGFSIVKFIKYIKEELLIVLGTSSSESVLPRMIAKMELLGCEKSVVGLVIPTGYSFNLDGTCIYLTMAAIFLAQATGTDLTLSQEIGIIAVLLLTSKGAAGVTGSGFIVLAATLASVGTIPVASIALILGVDRFMSEARALTNLIGNGVATVVVARWEGALDVDRMNRHLNNETDEEADSPESVLVTEEETAGIGTGHIGTGHIGTGHIGAGQGAGARAY</sequence>
<evidence type="ECO:0000313" key="11">
    <source>
        <dbReference type="Proteomes" id="UP000595197"/>
    </source>
</evidence>
<feature type="transmembrane region" description="Helical" evidence="9">
    <location>
        <begin position="201"/>
        <end position="225"/>
    </location>
</feature>
<evidence type="ECO:0000256" key="3">
    <source>
        <dbReference type="ARBA" id="ARBA00022448"/>
    </source>
</evidence>
<comment type="similarity">
    <text evidence="2 9">Belongs to the dicarboxylate/amino acid:cation symporter (DAACS) (TC 2.A.23) family.</text>
</comment>
<feature type="transmembrane region" description="Helical" evidence="9">
    <location>
        <begin position="53"/>
        <end position="74"/>
    </location>
</feature>
<proteinExistence type="inferred from homology"/>
<evidence type="ECO:0000256" key="9">
    <source>
        <dbReference type="HAMAP-Rule" id="MF_01300"/>
    </source>
</evidence>
<evidence type="ECO:0000313" key="10">
    <source>
        <dbReference type="EMBL" id="QQP87843.1"/>
    </source>
</evidence>
<dbReference type="PRINTS" id="PR00173">
    <property type="entry name" value="EDTRNSPORT"/>
</dbReference>
<dbReference type="NCBIfam" id="NF009587">
    <property type="entry name" value="PRK13027.1"/>
    <property type="match status" value="1"/>
</dbReference>
<dbReference type="PANTHER" id="PTHR42865:SF1">
    <property type="entry name" value="AEROBIC C4-DICARBOXYLATE TRANSPORT PROTEIN"/>
    <property type="match status" value="1"/>
</dbReference>
<evidence type="ECO:0000256" key="2">
    <source>
        <dbReference type="ARBA" id="ARBA00006148"/>
    </source>
</evidence>
<feature type="transmembrane region" description="Helical" evidence="9">
    <location>
        <begin position="163"/>
        <end position="180"/>
    </location>
</feature>
<feature type="transmembrane region" description="Helical" evidence="9">
    <location>
        <begin position="86"/>
        <end position="112"/>
    </location>
</feature>
<keyword evidence="6 9" id="KW-0769">Symport</keyword>
<keyword evidence="8 9" id="KW-0472">Membrane</keyword>
<comment type="function">
    <text evidence="9">Responsible for the transport of dicarboxylates such as succinate, fumarate, and malate across the membrane.</text>
</comment>
<dbReference type="Gene3D" id="1.10.3860.10">
    <property type="entry name" value="Sodium:dicarboxylate symporter"/>
    <property type="match status" value="1"/>
</dbReference>
<evidence type="ECO:0000256" key="6">
    <source>
        <dbReference type="ARBA" id="ARBA00022847"/>
    </source>
</evidence>
<feature type="transmembrane region" description="Helical" evidence="9">
    <location>
        <begin position="237"/>
        <end position="261"/>
    </location>
</feature>
<dbReference type="SUPFAM" id="SSF118215">
    <property type="entry name" value="Proton glutamate symport protein"/>
    <property type="match status" value="1"/>
</dbReference>
<keyword evidence="11" id="KW-1185">Reference proteome</keyword>
<evidence type="ECO:0000256" key="7">
    <source>
        <dbReference type="ARBA" id="ARBA00022989"/>
    </source>
</evidence>
<dbReference type="InterPro" id="IPR036458">
    <property type="entry name" value="Na:dicarbo_symporter_sf"/>
</dbReference>
<evidence type="ECO:0000256" key="5">
    <source>
        <dbReference type="ARBA" id="ARBA00022692"/>
    </source>
</evidence>
<keyword evidence="3 9" id="KW-0813">Transport</keyword>
<reference evidence="10" key="1">
    <citation type="submission" date="2021-02" db="EMBL/GenBank/DDBJ databases">
        <title>Skermanella TT6 skin isolate.</title>
        <authorList>
            <person name="Lee K."/>
            <person name="Ganzorig M."/>
        </authorList>
    </citation>
    <scope>NUCLEOTIDE SEQUENCE</scope>
    <source>
        <strain evidence="10">TT6</strain>
    </source>
</reference>